<evidence type="ECO:0000256" key="2">
    <source>
        <dbReference type="ARBA" id="ARBA00022679"/>
    </source>
</evidence>
<protein>
    <recommendedName>
        <fullName evidence="1">glutathione transferase</fullName>
        <ecNumber evidence="1">2.5.1.18</ecNumber>
    </recommendedName>
</protein>
<dbReference type="Pfam" id="PF14497">
    <property type="entry name" value="GST_C_3"/>
    <property type="match status" value="1"/>
</dbReference>
<sequence length="215" mass="24378">MAPNHKSVKLYYFAGRGRAEHIRQLLKLANVKFEDVIIEQETWPTFKDDMPLGQVPVLEVDGVKIGQSLAISRFIAHEYGLAGENALENARLDMIADLVQDATYSDGIKLWPMVLLGFIQVPDKEAYFKEKVRPSLDNYASLFEKFLVENGNQTLLGGDKVTWVDVLAAEFFSKFVDFGEKDCLEAYPHIQNLIDRIHNLPAIRKHIDARSKTLA</sequence>
<keyword evidence="2" id="KW-0808">Transferase</keyword>
<name>A0AAD4R673_9BILA</name>
<dbReference type="CDD" id="cd03192">
    <property type="entry name" value="GST_C_Sigma_like"/>
    <property type="match status" value="1"/>
</dbReference>
<dbReference type="Gene3D" id="1.20.1050.10">
    <property type="match status" value="1"/>
</dbReference>
<dbReference type="Gene3D" id="3.40.30.10">
    <property type="entry name" value="Glutaredoxin"/>
    <property type="match status" value="1"/>
</dbReference>
<evidence type="ECO:0000259" key="5">
    <source>
        <dbReference type="PROSITE" id="PS50405"/>
    </source>
</evidence>
<dbReference type="InterPro" id="IPR004046">
    <property type="entry name" value="GST_C"/>
</dbReference>
<dbReference type="PANTHER" id="PTHR11571">
    <property type="entry name" value="GLUTATHIONE S-TRANSFERASE"/>
    <property type="match status" value="1"/>
</dbReference>
<proteinExistence type="predicted"/>
<comment type="caution">
    <text evidence="6">The sequence shown here is derived from an EMBL/GenBank/DDBJ whole genome shotgun (WGS) entry which is preliminary data.</text>
</comment>
<dbReference type="SFLD" id="SFLDG00363">
    <property type="entry name" value="AMPS_(cytGST):_Alpha-__Mu-__Pi"/>
    <property type="match status" value="1"/>
</dbReference>
<dbReference type="FunFam" id="3.40.30.10:FF:000035">
    <property type="entry name" value="hematopoietic prostaglandin D synthase"/>
    <property type="match status" value="1"/>
</dbReference>
<evidence type="ECO:0000256" key="1">
    <source>
        <dbReference type="ARBA" id="ARBA00012452"/>
    </source>
</evidence>
<dbReference type="Proteomes" id="UP001201812">
    <property type="component" value="Unassembled WGS sequence"/>
</dbReference>
<feature type="domain" description="GST C-terminal" evidence="5">
    <location>
        <begin position="85"/>
        <end position="215"/>
    </location>
</feature>
<dbReference type="SUPFAM" id="SSF52833">
    <property type="entry name" value="Thioredoxin-like"/>
    <property type="match status" value="1"/>
</dbReference>
<dbReference type="FunFam" id="1.20.1050.10:FF:000076">
    <property type="entry name" value="Probable glutathione S-transferase gst-36"/>
    <property type="match status" value="1"/>
</dbReference>
<dbReference type="CDD" id="cd03039">
    <property type="entry name" value="GST_N_Sigma_like"/>
    <property type="match status" value="1"/>
</dbReference>
<keyword evidence="7" id="KW-1185">Reference proteome</keyword>
<evidence type="ECO:0000259" key="4">
    <source>
        <dbReference type="PROSITE" id="PS50404"/>
    </source>
</evidence>
<evidence type="ECO:0000256" key="3">
    <source>
        <dbReference type="ARBA" id="ARBA00047960"/>
    </source>
</evidence>
<dbReference type="SUPFAM" id="SSF47616">
    <property type="entry name" value="GST C-terminal domain-like"/>
    <property type="match status" value="1"/>
</dbReference>
<dbReference type="GO" id="GO:0004364">
    <property type="term" value="F:glutathione transferase activity"/>
    <property type="evidence" value="ECO:0007669"/>
    <property type="project" value="UniProtKB-EC"/>
</dbReference>
<reference evidence="6" key="1">
    <citation type="submission" date="2022-01" db="EMBL/GenBank/DDBJ databases">
        <title>Genome Sequence Resource for Two Populations of Ditylenchus destructor, the Migratory Endoparasitic Phytonematode.</title>
        <authorList>
            <person name="Zhang H."/>
            <person name="Lin R."/>
            <person name="Xie B."/>
        </authorList>
    </citation>
    <scope>NUCLEOTIDE SEQUENCE</scope>
    <source>
        <strain evidence="6">BazhouSP</strain>
    </source>
</reference>
<feature type="domain" description="GST N-terminal" evidence="4">
    <location>
        <begin position="6"/>
        <end position="83"/>
    </location>
</feature>
<dbReference type="PROSITE" id="PS50405">
    <property type="entry name" value="GST_CTER"/>
    <property type="match status" value="1"/>
</dbReference>
<dbReference type="InterPro" id="IPR004045">
    <property type="entry name" value="Glutathione_S-Trfase_N"/>
</dbReference>
<dbReference type="Pfam" id="PF02798">
    <property type="entry name" value="GST_N"/>
    <property type="match status" value="1"/>
</dbReference>
<dbReference type="InterPro" id="IPR010987">
    <property type="entry name" value="Glutathione-S-Trfase_C-like"/>
</dbReference>
<dbReference type="PROSITE" id="PS50404">
    <property type="entry name" value="GST_NTER"/>
    <property type="match status" value="1"/>
</dbReference>
<dbReference type="EMBL" id="JAKKPZ010000019">
    <property type="protein sequence ID" value="KAI1712186.1"/>
    <property type="molecule type" value="Genomic_DNA"/>
</dbReference>
<dbReference type="InterPro" id="IPR050213">
    <property type="entry name" value="GST_superfamily"/>
</dbReference>
<evidence type="ECO:0000313" key="6">
    <source>
        <dbReference type="EMBL" id="KAI1712186.1"/>
    </source>
</evidence>
<comment type="catalytic activity">
    <reaction evidence="3">
        <text>RX + glutathione = an S-substituted glutathione + a halide anion + H(+)</text>
        <dbReference type="Rhea" id="RHEA:16437"/>
        <dbReference type="ChEBI" id="CHEBI:15378"/>
        <dbReference type="ChEBI" id="CHEBI:16042"/>
        <dbReference type="ChEBI" id="CHEBI:17792"/>
        <dbReference type="ChEBI" id="CHEBI:57925"/>
        <dbReference type="ChEBI" id="CHEBI:90779"/>
        <dbReference type="EC" id="2.5.1.18"/>
    </reaction>
</comment>
<organism evidence="6 7">
    <name type="scientific">Ditylenchus destructor</name>
    <dbReference type="NCBI Taxonomy" id="166010"/>
    <lineage>
        <taxon>Eukaryota</taxon>
        <taxon>Metazoa</taxon>
        <taxon>Ecdysozoa</taxon>
        <taxon>Nematoda</taxon>
        <taxon>Chromadorea</taxon>
        <taxon>Rhabditida</taxon>
        <taxon>Tylenchina</taxon>
        <taxon>Tylenchomorpha</taxon>
        <taxon>Sphaerularioidea</taxon>
        <taxon>Anguinidae</taxon>
        <taxon>Anguininae</taxon>
        <taxon>Ditylenchus</taxon>
    </lineage>
</organism>
<dbReference type="AlphaFoldDB" id="A0AAD4R673"/>
<dbReference type="SFLD" id="SFLDG01205">
    <property type="entry name" value="AMPS.1"/>
    <property type="match status" value="1"/>
</dbReference>
<evidence type="ECO:0000313" key="7">
    <source>
        <dbReference type="Proteomes" id="UP001201812"/>
    </source>
</evidence>
<accession>A0AAD4R673</accession>
<dbReference type="PANTHER" id="PTHR11571:SF261">
    <property type="entry name" value="GLUTATHIONE S-TRANSFERASE GST-36-RELATED"/>
    <property type="match status" value="1"/>
</dbReference>
<dbReference type="SFLD" id="SFLDS00019">
    <property type="entry name" value="Glutathione_Transferase_(cytos"/>
    <property type="match status" value="1"/>
</dbReference>
<dbReference type="InterPro" id="IPR036282">
    <property type="entry name" value="Glutathione-S-Trfase_C_sf"/>
</dbReference>
<dbReference type="InterPro" id="IPR036249">
    <property type="entry name" value="Thioredoxin-like_sf"/>
</dbReference>
<dbReference type="GO" id="GO:0006749">
    <property type="term" value="P:glutathione metabolic process"/>
    <property type="evidence" value="ECO:0007669"/>
    <property type="project" value="TreeGrafter"/>
</dbReference>
<dbReference type="GO" id="GO:0004602">
    <property type="term" value="F:glutathione peroxidase activity"/>
    <property type="evidence" value="ECO:0007669"/>
    <property type="project" value="UniProtKB-ARBA"/>
</dbReference>
<dbReference type="EC" id="2.5.1.18" evidence="1"/>
<gene>
    <name evidence="6" type="ORF">DdX_09730</name>
</gene>
<dbReference type="InterPro" id="IPR040079">
    <property type="entry name" value="Glutathione_S-Trfase"/>
</dbReference>